<keyword evidence="4" id="KW-1185">Reference proteome</keyword>
<dbReference type="EMBL" id="BQNB010014198">
    <property type="protein sequence ID" value="GJT25247.1"/>
    <property type="molecule type" value="Genomic_DNA"/>
</dbReference>
<proteinExistence type="predicted"/>
<dbReference type="InterPro" id="IPR013103">
    <property type="entry name" value="RVT_2"/>
</dbReference>
<organism evidence="3 4">
    <name type="scientific">Tanacetum coccineum</name>
    <dbReference type="NCBI Taxonomy" id="301880"/>
    <lineage>
        <taxon>Eukaryota</taxon>
        <taxon>Viridiplantae</taxon>
        <taxon>Streptophyta</taxon>
        <taxon>Embryophyta</taxon>
        <taxon>Tracheophyta</taxon>
        <taxon>Spermatophyta</taxon>
        <taxon>Magnoliopsida</taxon>
        <taxon>eudicotyledons</taxon>
        <taxon>Gunneridae</taxon>
        <taxon>Pentapetalae</taxon>
        <taxon>asterids</taxon>
        <taxon>campanulids</taxon>
        <taxon>Asterales</taxon>
        <taxon>Asteraceae</taxon>
        <taxon>Asteroideae</taxon>
        <taxon>Anthemideae</taxon>
        <taxon>Anthemidinae</taxon>
        <taxon>Tanacetum</taxon>
    </lineage>
</organism>
<feature type="compositionally biased region" description="Basic and acidic residues" evidence="1">
    <location>
        <begin position="624"/>
        <end position="636"/>
    </location>
</feature>
<name>A0ABQ5CGQ9_9ASTR</name>
<feature type="region of interest" description="Disordered" evidence="1">
    <location>
        <begin position="624"/>
        <end position="643"/>
    </location>
</feature>
<sequence length="931" mass="101938">MSTGDLLATLLNQLGLNNSSAANASKNKEVKPSQFPAPITNPNLVAYQAFGPIDPSYFAPPAPMYGPALTYIHAQARVPSGQATVLPHAFTVGSLHDLTTGAWNMDTGVSSHLNDSVTNLSEFFNSCMYPSVSVGDDHSIPVTNTGHTHDTPPHIQHIHVAQQTPEIDHEQPPTAQTEIPPLIIPNPPENLNPDSVHPMVMRFRVRTNRPTERLNLHVSSVSPLSKSYRDAFSDPNWQNVVRDEYSALIKNRTWVLVPRPTDTNIVRCMWLFRHKHLADGTLSRYKARLVANASSQPLLQRIIASLHQEFSMTDLGALNYFLGISVTRDSSGMFLSQKKYAVEILERAHMANCNPCRTPVDTESKLGNDGDPVSDPTLYWNLAGSLQYLTFTRPDISYAVQQVCLHMHDPREPHFSALKRILRYVRGTLDYGLQLFSSSTTSLVAYSDADWAGCPTTRRSTSGYCVFLGNNLLSWSAKRQPTLSRSSGVSWCCQCKSTEVTTGSVMVPTGSVIVTTGSVMVPTGSVMVPTGSVMVPTGSVMVPTGSVIVTTGSVIVTPGSVIPGVLGGTPVTGVHIFKLLPGVLGGDTVLETYFFKLLPGVLEGDTVIGSTYLNYCPAFLEGHLPKKPDTDTEKGSSRGHKVSKVKEVESEEWRRLLLHQMRVIIVIVPTSRYVVPTGRVKVPTSRYVVPTGRVKVPTGRVKVPTGRVKVPAGRSKSYSAAVMSADSAVTYTSVHSEARSWSIPSEDPYEEAARQLTGTGTTFLTVTFSAQSMDEAPTPLLPPYFFSPWTPSLLPIPPPAPSASRRAEIPEADTPPRKRLLLTTPRPSCEVGESSAAAAADPPPKQDLLWAHEVDCMCCRHYGDQDHAAVRAEIEVLRRERLAYEQESIQTRQDLARSEAYCRALEARVTVLETEVHRHEWQRSDAVDLVI</sequence>
<feature type="domain" description="Reverse transcriptase Ty1/copia-type" evidence="2">
    <location>
        <begin position="300"/>
        <end position="360"/>
    </location>
</feature>
<dbReference type="PANTHER" id="PTHR11439:SF524">
    <property type="entry name" value="RNA-DIRECTED DNA POLYMERASE, PROTEIN KINASE RLK-PELLE-DLSV FAMILY"/>
    <property type="match status" value="1"/>
</dbReference>
<evidence type="ECO:0000259" key="2">
    <source>
        <dbReference type="Pfam" id="PF07727"/>
    </source>
</evidence>
<dbReference type="Proteomes" id="UP001151760">
    <property type="component" value="Unassembled WGS sequence"/>
</dbReference>
<evidence type="ECO:0000313" key="3">
    <source>
        <dbReference type="EMBL" id="GJT25247.1"/>
    </source>
</evidence>
<gene>
    <name evidence="3" type="ORF">Tco_0895184</name>
</gene>
<evidence type="ECO:0000313" key="4">
    <source>
        <dbReference type="Proteomes" id="UP001151760"/>
    </source>
</evidence>
<protein>
    <submittedName>
        <fullName evidence="3">Ribonuclease H-like domain-containing protein</fullName>
    </submittedName>
</protein>
<dbReference type="CDD" id="cd09272">
    <property type="entry name" value="RNase_HI_RT_Ty1"/>
    <property type="match status" value="1"/>
</dbReference>
<accession>A0ABQ5CGQ9</accession>
<evidence type="ECO:0000256" key="1">
    <source>
        <dbReference type="SAM" id="MobiDB-lite"/>
    </source>
</evidence>
<comment type="caution">
    <text evidence="3">The sequence shown here is derived from an EMBL/GenBank/DDBJ whole genome shotgun (WGS) entry which is preliminary data.</text>
</comment>
<dbReference type="Pfam" id="PF07727">
    <property type="entry name" value="RVT_2"/>
    <property type="match status" value="1"/>
</dbReference>
<feature type="region of interest" description="Disordered" evidence="1">
    <location>
        <begin position="796"/>
        <end position="822"/>
    </location>
</feature>
<reference evidence="3" key="1">
    <citation type="journal article" date="2022" name="Int. J. Mol. Sci.">
        <title>Draft Genome of Tanacetum Coccineum: Genomic Comparison of Closely Related Tanacetum-Family Plants.</title>
        <authorList>
            <person name="Yamashiro T."/>
            <person name="Shiraishi A."/>
            <person name="Nakayama K."/>
            <person name="Satake H."/>
        </authorList>
    </citation>
    <scope>NUCLEOTIDE SEQUENCE</scope>
</reference>
<dbReference type="PANTHER" id="PTHR11439">
    <property type="entry name" value="GAG-POL-RELATED RETROTRANSPOSON"/>
    <property type="match status" value="1"/>
</dbReference>
<reference evidence="3" key="2">
    <citation type="submission" date="2022-01" db="EMBL/GenBank/DDBJ databases">
        <authorList>
            <person name="Yamashiro T."/>
            <person name="Shiraishi A."/>
            <person name="Satake H."/>
            <person name="Nakayama K."/>
        </authorList>
    </citation>
    <scope>NUCLEOTIDE SEQUENCE</scope>
</reference>